<feature type="region of interest" description="Disordered" evidence="1">
    <location>
        <begin position="94"/>
        <end position="118"/>
    </location>
</feature>
<keyword evidence="3" id="KW-1185">Reference proteome</keyword>
<comment type="caution">
    <text evidence="2">The sequence shown here is derived from an EMBL/GenBank/DDBJ whole genome shotgun (WGS) entry which is preliminary data.</text>
</comment>
<gene>
    <name evidence="2" type="ORF">THAOC_26049</name>
</gene>
<evidence type="ECO:0000313" key="2">
    <source>
        <dbReference type="EMBL" id="EJK54333.1"/>
    </source>
</evidence>
<feature type="compositionally biased region" description="Polar residues" evidence="1">
    <location>
        <begin position="1"/>
        <end position="18"/>
    </location>
</feature>
<dbReference type="Proteomes" id="UP000266841">
    <property type="component" value="Unassembled WGS sequence"/>
</dbReference>
<proteinExistence type="predicted"/>
<name>K0RKT0_THAOC</name>
<feature type="region of interest" description="Disordered" evidence="1">
    <location>
        <begin position="1"/>
        <end position="78"/>
    </location>
</feature>
<evidence type="ECO:0000256" key="1">
    <source>
        <dbReference type="SAM" id="MobiDB-lite"/>
    </source>
</evidence>
<accession>K0RKT0</accession>
<evidence type="ECO:0000313" key="3">
    <source>
        <dbReference type="Proteomes" id="UP000266841"/>
    </source>
</evidence>
<protein>
    <submittedName>
        <fullName evidence="2">Uncharacterized protein</fullName>
    </submittedName>
</protein>
<sequence>QSVVSTTTGKDTIGTSDIGTLKLGDDNDSRTVQQVYHASDPIPTANMSADLRDRASADVGSEPSEGNHKSALKPEDRHHVTKLMRSDAELGYAIQAKRQPDSNRRRLKQGRRQPKDSS</sequence>
<organism evidence="2 3">
    <name type="scientific">Thalassiosira oceanica</name>
    <name type="common">Marine diatom</name>
    <dbReference type="NCBI Taxonomy" id="159749"/>
    <lineage>
        <taxon>Eukaryota</taxon>
        <taxon>Sar</taxon>
        <taxon>Stramenopiles</taxon>
        <taxon>Ochrophyta</taxon>
        <taxon>Bacillariophyta</taxon>
        <taxon>Coscinodiscophyceae</taxon>
        <taxon>Thalassiosirophycidae</taxon>
        <taxon>Thalassiosirales</taxon>
        <taxon>Thalassiosiraceae</taxon>
        <taxon>Thalassiosira</taxon>
    </lineage>
</organism>
<dbReference type="EMBL" id="AGNL01035981">
    <property type="protein sequence ID" value="EJK54333.1"/>
    <property type="molecule type" value="Genomic_DNA"/>
</dbReference>
<feature type="compositionally biased region" description="Basic and acidic residues" evidence="1">
    <location>
        <begin position="65"/>
        <end position="78"/>
    </location>
</feature>
<reference evidence="2 3" key="1">
    <citation type="journal article" date="2012" name="Genome Biol.">
        <title>Genome and low-iron response of an oceanic diatom adapted to chronic iron limitation.</title>
        <authorList>
            <person name="Lommer M."/>
            <person name="Specht M."/>
            <person name="Roy A.S."/>
            <person name="Kraemer L."/>
            <person name="Andreson R."/>
            <person name="Gutowska M.A."/>
            <person name="Wolf J."/>
            <person name="Bergner S.V."/>
            <person name="Schilhabel M.B."/>
            <person name="Klostermeier U.C."/>
            <person name="Beiko R.G."/>
            <person name="Rosenstiel P."/>
            <person name="Hippler M."/>
            <person name="Laroche J."/>
        </authorList>
    </citation>
    <scope>NUCLEOTIDE SEQUENCE [LARGE SCALE GENOMIC DNA]</scope>
    <source>
        <strain evidence="2 3">CCMP1005</strain>
    </source>
</reference>
<dbReference type="AlphaFoldDB" id="K0RKT0"/>
<feature type="non-terminal residue" evidence="2">
    <location>
        <position position="1"/>
    </location>
</feature>